<sequence>MKCHDGETCKHGVPDFVDCHECGAEALDRAVEMEIERKREKREAVHPYDVTVFYHCNVASEAI</sequence>
<comment type="caution">
    <text evidence="1">The sequence shown here is derived from an EMBL/GenBank/DDBJ whole genome shotgun (WGS) entry which is preliminary data.</text>
</comment>
<name>A0A0F9MM55_9ZZZZ</name>
<proteinExistence type="predicted"/>
<dbReference type="EMBL" id="LAZR01004470">
    <property type="protein sequence ID" value="KKN08320.1"/>
    <property type="molecule type" value="Genomic_DNA"/>
</dbReference>
<reference evidence="1" key="1">
    <citation type="journal article" date="2015" name="Nature">
        <title>Complex archaea that bridge the gap between prokaryotes and eukaryotes.</title>
        <authorList>
            <person name="Spang A."/>
            <person name="Saw J.H."/>
            <person name="Jorgensen S.L."/>
            <person name="Zaremba-Niedzwiedzka K."/>
            <person name="Martijn J."/>
            <person name="Lind A.E."/>
            <person name="van Eijk R."/>
            <person name="Schleper C."/>
            <person name="Guy L."/>
            <person name="Ettema T.J."/>
        </authorList>
    </citation>
    <scope>NUCLEOTIDE SEQUENCE</scope>
</reference>
<dbReference type="AlphaFoldDB" id="A0A0F9MM55"/>
<accession>A0A0F9MM55</accession>
<evidence type="ECO:0000313" key="1">
    <source>
        <dbReference type="EMBL" id="KKN08320.1"/>
    </source>
</evidence>
<protein>
    <submittedName>
        <fullName evidence="1">Uncharacterized protein</fullName>
    </submittedName>
</protein>
<organism evidence="1">
    <name type="scientific">marine sediment metagenome</name>
    <dbReference type="NCBI Taxonomy" id="412755"/>
    <lineage>
        <taxon>unclassified sequences</taxon>
        <taxon>metagenomes</taxon>
        <taxon>ecological metagenomes</taxon>
    </lineage>
</organism>
<gene>
    <name evidence="1" type="ORF">LCGC14_1057830</name>
</gene>